<organism evidence="8">
    <name type="scientific">Spodoptera frugiperda</name>
    <name type="common">Fall armyworm</name>
    <dbReference type="NCBI Taxonomy" id="7108"/>
    <lineage>
        <taxon>Eukaryota</taxon>
        <taxon>Metazoa</taxon>
        <taxon>Ecdysozoa</taxon>
        <taxon>Arthropoda</taxon>
        <taxon>Hexapoda</taxon>
        <taxon>Insecta</taxon>
        <taxon>Pterygota</taxon>
        <taxon>Neoptera</taxon>
        <taxon>Endopterygota</taxon>
        <taxon>Lepidoptera</taxon>
        <taxon>Glossata</taxon>
        <taxon>Ditrysia</taxon>
        <taxon>Noctuoidea</taxon>
        <taxon>Noctuidae</taxon>
        <taxon>Amphipyrinae</taxon>
        <taxon>Spodoptera</taxon>
    </lineage>
</organism>
<evidence type="ECO:0000256" key="2">
    <source>
        <dbReference type="ARBA" id="ARBA00016075"/>
    </source>
</evidence>
<evidence type="ECO:0000256" key="1">
    <source>
        <dbReference type="ARBA" id="ARBA00012995"/>
    </source>
</evidence>
<keyword evidence="3" id="KW-0816">Tricarboxylic acid cycle</keyword>
<proteinExistence type="predicted"/>
<feature type="domain" description="Lactate/malate dehydrogenase C-terminal" evidence="7">
    <location>
        <begin position="189"/>
        <end position="349"/>
    </location>
</feature>
<evidence type="ECO:0000256" key="4">
    <source>
        <dbReference type="ARBA" id="ARBA00023002"/>
    </source>
</evidence>
<dbReference type="GO" id="GO:0006099">
    <property type="term" value="P:tricarboxylic acid cycle"/>
    <property type="evidence" value="ECO:0007669"/>
    <property type="project" value="UniProtKB-KW"/>
</dbReference>
<evidence type="ECO:0000313" key="8">
    <source>
        <dbReference type="EMBL" id="SOQ46960.1"/>
    </source>
</evidence>
<sequence>MPIWRPLLKGCRGCRRQFLLGGYNGMCYGRVFSSRRHVRRQYSTCPAGMKVTICGAAGCTGQPLALLLKQCPLIDEIALYDMCPTCGFAMELSHVDTKSKVTSFSGKHMLCDALQGAKVVVLVARNTVDTFEQSAPVITEIALQICNTCPSAFTIVATEPVDSMVPLVGEIQRLRGMYNPRTLLGCVELNCVRANTVLADFIKVPPEAVKVPVIGGASPATMVPVLSAAVHPCHMTQEQIECVTSCIMSGNEAVCAAKGCASATACLAGAYAIARNTINVVKGLQGRKINQCAYVDSLGTCAPDCQFFASEIVLGPSGVEKNMGIPELTKFENCLLVNCLPYIRNEIARAIWLVYTMCQQCCCPTCSQHPCTCFQQPSIPCVPPTNWTCDWPDACRDEYLASICREMSCKCGGTSLCWTPRDCDFDAARAANITHQMPVRLASCHDKMPRSVRMAAEIRQKNRNPCFTKY</sequence>
<dbReference type="InterPro" id="IPR015955">
    <property type="entry name" value="Lactate_DH/Glyco_Ohase_4_C"/>
</dbReference>
<evidence type="ECO:0000259" key="6">
    <source>
        <dbReference type="Pfam" id="PF00056"/>
    </source>
</evidence>
<reference evidence="8" key="1">
    <citation type="submission" date="2016-07" db="EMBL/GenBank/DDBJ databases">
        <authorList>
            <person name="Bretaudeau A."/>
        </authorList>
    </citation>
    <scope>NUCLEOTIDE SEQUENCE</scope>
    <source>
        <strain evidence="8">Rice</strain>
        <tissue evidence="8">Whole body</tissue>
    </source>
</reference>
<dbReference type="GO" id="GO:0005739">
    <property type="term" value="C:mitochondrion"/>
    <property type="evidence" value="ECO:0007669"/>
    <property type="project" value="TreeGrafter"/>
</dbReference>
<accession>A0A2H1W1J4</accession>
<keyword evidence="5" id="KW-0520">NAD</keyword>
<dbReference type="InterPro" id="IPR036291">
    <property type="entry name" value="NAD(P)-bd_dom_sf"/>
</dbReference>
<evidence type="ECO:0000256" key="5">
    <source>
        <dbReference type="ARBA" id="ARBA00023027"/>
    </source>
</evidence>
<dbReference type="EMBL" id="ODYU01005767">
    <property type="protein sequence ID" value="SOQ46960.1"/>
    <property type="molecule type" value="Genomic_DNA"/>
</dbReference>
<evidence type="ECO:0000259" key="7">
    <source>
        <dbReference type="Pfam" id="PF02866"/>
    </source>
</evidence>
<protein>
    <recommendedName>
        <fullName evidence="2">Malate dehydrogenase, mitochondrial</fullName>
        <ecNumber evidence="1">1.1.1.37</ecNumber>
    </recommendedName>
</protein>
<dbReference type="PANTHER" id="PTHR11540">
    <property type="entry name" value="MALATE AND LACTATE DEHYDROGENASE"/>
    <property type="match status" value="1"/>
</dbReference>
<dbReference type="AlphaFoldDB" id="A0A2H1W1J4"/>
<dbReference type="InterPro" id="IPR001236">
    <property type="entry name" value="Lactate/malate_DH_N"/>
</dbReference>
<dbReference type="Gene3D" id="3.40.50.720">
    <property type="entry name" value="NAD(P)-binding Rossmann-like Domain"/>
    <property type="match status" value="1"/>
</dbReference>
<dbReference type="SUPFAM" id="SSF56327">
    <property type="entry name" value="LDH C-terminal domain-like"/>
    <property type="match status" value="1"/>
</dbReference>
<dbReference type="GO" id="GO:0030060">
    <property type="term" value="F:L-malate dehydrogenase (NAD+) activity"/>
    <property type="evidence" value="ECO:0007669"/>
    <property type="project" value="UniProtKB-EC"/>
</dbReference>
<dbReference type="Gene3D" id="3.90.110.10">
    <property type="entry name" value="Lactate dehydrogenase/glycoside hydrolase, family 4, C-terminal"/>
    <property type="match status" value="1"/>
</dbReference>
<dbReference type="EC" id="1.1.1.37" evidence="1"/>
<feature type="domain" description="Lactate/malate dehydrogenase N-terminal" evidence="6">
    <location>
        <begin position="49"/>
        <end position="167"/>
    </location>
</feature>
<dbReference type="Pfam" id="PF02866">
    <property type="entry name" value="Ldh_1_C"/>
    <property type="match status" value="1"/>
</dbReference>
<dbReference type="SUPFAM" id="SSF51735">
    <property type="entry name" value="NAD(P)-binding Rossmann-fold domains"/>
    <property type="match status" value="1"/>
</dbReference>
<evidence type="ECO:0000256" key="3">
    <source>
        <dbReference type="ARBA" id="ARBA00022532"/>
    </source>
</evidence>
<dbReference type="PANTHER" id="PTHR11540:SF16">
    <property type="entry name" value="MALATE DEHYDROGENASE, MITOCHONDRIAL"/>
    <property type="match status" value="1"/>
</dbReference>
<dbReference type="InterPro" id="IPR022383">
    <property type="entry name" value="Lactate/malate_DH_C"/>
</dbReference>
<dbReference type="OrthoDB" id="755699at2759"/>
<keyword evidence="4" id="KW-0560">Oxidoreductase</keyword>
<name>A0A2H1W1J4_SPOFR</name>
<gene>
    <name evidence="8" type="ORF">SFRICE_007913</name>
</gene>
<dbReference type="Pfam" id="PF00056">
    <property type="entry name" value="Ldh_1_N"/>
    <property type="match status" value="1"/>
</dbReference>